<sequence length="201" mass="21287">MAFLLLLAAAAGCGLLAAGCDGYLLERAAAAARWSELSVLLVLLDAASARLQGKTAGRQTDRQAGRQAIPRGREKFGSSAPAVKNAWATGGVAWTRKADDLVCVCAGQTLGRDEISWATGASDIWPRYTVLVSGQVVSGPCRASDEEQRPTRTHEGEQRVNRWRTEDMTGPEVRGGRAKTATPKTRSSSVVDARSQFAASG</sequence>
<feature type="region of interest" description="Disordered" evidence="1">
    <location>
        <begin position="54"/>
        <end position="77"/>
    </location>
</feature>
<feature type="signal peptide" evidence="2">
    <location>
        <begin position="1"/>
        <end position="22"/>
    </location>
</feature>
<proteinExistence type="predicted"/>
<feature type="compositionally biased region" description="Basic and acidic residues" evidence="1">
    <location>
        <begin position="143"/>
        <end position="167"/>
    </location>
</feature>
<keyword evidence="4" id="KW-1185">Reference proteome</keyword>
<feature type="chain" id="PRO_5004031590" evidence="2">
    <location>
        <begin position="23"/>
        <end position="201"/>
    </location>
</feature>
<evidence type="ECO:0000313" key="4">
    <source>
        <dbReference type="Proteomes" id="UP000016931"/>
    </source>
</evidence>
<dbReference type="HOGENOM" id="CLU_1361172_0_0_1"/>
<protein>
    <submittedName>
        <fullName evidence="3">Uncharacterized protein</fullName>
    </submittedName>
</protein>
<name>M3BXN9_SPHMS</name>
<gene>
    <name evidence="3" type="ORF">SEPMUDRAFT_108298</name>
</gene>
<organism evidence="3 4">
    <name type="scientific">Sphaerulina musiva (strain SO2202)</name>
    <name type="common">Poplar stem canker fungus</name>
    <name type="synonym">Septoria musiva</name>
    <dbReference type="NCBI Taxonomy" id="692275"/>
    <lineage>
        <taxon>Eukaryota</taxon>
        <taxon>Fungi</taxon>
        <taxon>Dikarya</taxon>
        <taxon>Ascomycota</taxon>
        <taxon>Pezizomycotina</taxon>
        <taxon>Dothideomycetes</taxon>
        <taxon>Dothideomycetidae</taxon>
        <taxon>Mycosphaerellales</taxon>
        <taxon>Mycosphaerellaceae</taxon>
        <taxon>Sphaerulina</taxon>
    </lineage>
</organism>
<dbReference type="RefSeq" id="XP_016760972.1">
    <property type="nucleotide sequence ID" value="XM_016900730.1"/>
</dbReference>
<keyword evidence="2" id="KW-0732">Signal</keyword>
<dbReference type="AlphaFoldDB" id="M3BXN9"/>
<evidence type="ECO:0000313" key="3">
    <source>
        <dbReference type="EMBL" id="EMF12851.1"/>
    </source>
</evidence>
<dbReference type="GeneID" id="27897867"/>
<accession>M3BXN9</accession>
<reference evidence="3 4" key="1">
    <citation type="journal article" date="2012" name="PLoS Pathog.">
        <title>Diverse lifestyles and strategies of plant pathogenesis encoded in the genomes of eighteen Dothideomycetes fungi.</title>
        <authorList>
            <person name="Ohm R.A."/>
            <person name="Feau N."/>
            <person name="Henrissat B."/>
            <person name="Schoch C.L."/>
            <person name="Horwitz B.A."/>
            <person name="Barry K.W."/>
            <person name="Condon B.J."/>
            <person name="Copeland A.C."/>
            <person name="Dhillon B."/>
            <person name="Glaser F."/>
            <person name="Hesse C.N."/>
            <person name="Kosti I."/>
            <person name="LaButti K."/>
            <person name="Lindquist E.A."/>
            <person name="Lucas S."/>
            <person name="Salamov A.A."/>
            <person name="Bradshaw R.E."/>
            <person name="Ciuffetti L."/>
            <person name="Hamelin R.C."/>
            <person name="Kema G.H.J."/>
            <person name="Lawrence C."/>
            <person name="Scott J.A."/>
            <person name="Spatafora J.W."/>
            <person name="Turgeon B.G."/>
            <person name="de Wit P.J.G.M."/>
            <person name="Zhong S."/>
            <person name="Goodwin S.B."/>
            <person name="Grigoriev I.V."/>
        </authorList>
    </citation>
    <scope>NUCLEOTIDE SEQUENCE [LARGE SCALE GENOMIC DNA]</scope>
    <source>
        <strain evidence="3 4">SO2202</strain>
    </source>
</reference>
<evidence type="ECO:0000256" key="2">
    <source>
        <dbReference type="SAM" id="SignalP"/>
    </source>
</evidence>
<dbReference type="Proteomes" id="UP000016931">
    <property type="component" value="Unassembled WGS sequence"/>
</dbReference>
<dbReference type="EMBL" id="KB456264">
    <property type="protein sequence ID" value="EMF12851.1"/>
    <property type="molecule type" value="Genomic_DNA"/>
</dbReference>
<evidence type="ECO:0000256" key="1">
    <source>
        <dbReference type="SAM" id="MobiDB-lite"/>
    </source>
</evidence>
<feature type="region of interest" description="Disordered" evidence="1">
    <location>
        <begin position="139"/>
        <end position="201"/>
    </location>
</feature>